<keyword evidence="2" id="KW-1185">Reference proteome</keyword>
<dbReference type="EMBL" id="JAIWYP010000001">
    <property type="protein sequence ID" value="KAH3884499.1"/>
    <property type="molecule type" value="Genomic_DNA"/>
</dbReference>
<dbReference type="Proteomes" id="UP000828390">
    <property type="component" value="Unassembled WGS sequence"/>
</dbReference>
<dbReference type="AlphaFoldDB" id="A0A9D4MZE0"/>
<gene>
    <name evidence="1" type="ORF">DPMN_008480</name>
</gene>
<reference evidence="1" key="2">
    <citation type="submission" date="2020-11" db="EMBL/GenBank/DDBJ databases">
        <authorList>
            <person name="McCartney M.A."/>
            <person name="Auch B."/>
            <person name="Kono T."/>
            <person name="Mallez S."/>
            <person name="Becker A."/>
            <person name="Gohl D.M."/>
            <person name="Silverstein K.A.T."/>
            <person name="Koren S."/>
            <person name="Bechman K.B."/>
            <person name="Herman A."/>
            <person name="Abrahante J.E."/>
            <person name="Garbe J."/>
        </authorList>
    </citation>
    <scope>NUCLEOTIDE SEQUENCE</scope>
    <source>
        <strain evidence="1">Duluth1</strain>
        <tissue evidence="1">Whole animal</tissue>
    </source>
</reference>
<accession>A0A9D4MZE0</accession>
<proteinExistence type="predicted"/>
<reference evidence="1" key="1">
    <citation type="journal article" date="2019" name="bioRxiv">
        <title>The Genome of the Zebra Mussel, Dreissena polymorpha: A Resource for Invasive Species Research.</title>
        <authorList>
            <person name="McCartney M.A."/>
            <person name="Auch B."/>
            <person name="Kono T."/>
            <person name="Mallez S."/>
            <person name="Zhang Y."/>
            <person name="Obille A."/>
            <person name="Becker A."/>
            <person name="Abrahante J.E."/>
            <person name="Garbe J."/>
            <person name="Badalamenti J.P."/>
            <person name="Herman A."/>
            <person name="Mangelson H."/>
            <person name="Liachko I."/>
            <person name="Sullivan S."/>
            <person name="Sone E.D."/>
            <person name="Koren S."/>
            <person name="Silverstein K.A.T."/>
            <person name="Beckman K.B."/>
            <person name="Gohl D.M."/>
        </authorList>
    </citation>
    <scope>NUCLEOTIDE SEQUENCE</scope>
    <source>
        <strain evidence="1">Duluth1</strain>
        <tissue evidence="1">Whole animal</tissue>
    </source>
</reference>
<protein>
    <submittedName>
        <fullName evidence="1">Uncharacterized protein</fullName>
    </submittedName>
</protein>
<evidence type="ECO:0000313" key="2">
    <source>
        <dbReference type="Proteomes" id="UP000828390"/>
    </source>
</evidence>
<organism evidence="1 2">
    <name type="scientific">Dreissena polymorpha</name>
    <name type="common">Zebra mussel</name>
    <name type="synonym">Mytilus polymorpha</name>
    <dbReference type="NCBI Taxonomy" id="45954"/>
    <lineage>
        <taxon>Eukaryota</taxon>
        <taxon>Metazoa</taxon>
        <taxon>Spiralia</taxon>
        <taxon>Lophotrochozoa</taxon>
        <taxon>Mollusca</taxon>
        <taxon>Bivalvia</taxon>
        <taxon>Autobranchia</taxon>
        <taxon>Heteroconchia</taxon>
        <taxon>Euheterodonta</taxon>
        <taxon>Imparidentia</taxon>
        <taxon>Neoheterodontei</taxon>
        <taxon>Myida</taxon>
        <taxon>Dreissenoidea</taxon>
        <taxon>Dreissenidae</taxon>
        <taxon>Dreissena</taxon>
    </lineage>
</organism>
<comment type="caution">
    <text evidence="1">The sequence shown here is derived from an EMBL/GenBank/DDBJ whole genome shotgun (WGS) entry which is preliminary data.</text>
</comment>
<name>A0A9D4MZE0_DREPO</name>
<sequence>MGEAVHLFQRLALDCYGFVIGFIDLKHFALPSVDGESSLADLSATTFVFNASDVGSGRKEPDHPSRSSNCFQRVHLIHFRF</sequence>
<evidence type="ECO:0000313" key="1">
    <source>
        <dbReference type="EMBL" id="KAH3884499.1"/>
    </source>
</evidence>